<dbReference type="GO" id="GO:0046474">
    <property type="term" value="P:glycerophospholipid biosynthetic process"/>
    <property type="evidence" value="ECO:0007669"/>
    <property type="project" value="TreeGrafter"/>
</dbReference>
<evidence type="ECO:0000256" key="2">
    <source>
        <dbReference type="ARBA" id="ARBA00022516"/>
    </source>
</evidence>
<keyword evidence="4 9" id="KW-1133">Transmembrane helix</keyword>
<dbReference type="GO" id="GO:0008444">
    <property type="term" value="F:CDP-diacylglycerol-glycerol-3-phosphate 3-phosphatidyltransferase activity"/>
    <property type="evidence" value="ECO:0007669"/>
    <property type="project" value="InterPro"/>
</dbReference>
<keyword evidence="2" id="KW-0444">Lipid biosynthesis</keyword>
<name>X0ZM71_9ZZZZ</name>
<evidence type="ECO:0000313" key="10">
    <source>
        <dbReference type="EMBL" id="GAG61473.1"/>
    </source>
</evidence>
<proteinExistence type="predicted"/>
<evidence type="ECO:0000256" key="1">
    <source>
        <dbReference type="ARBA" id="ARBA00004141"/>
    </source>
</evidence>
<keyword evidence="3 9" id="KW-0812">Transmembrane</keyword>
<keyword evidence="5" id="KW-0443">Lipid metabolism</keyword>
<dbReference type="Gene3D" id="1.20.120.1760">
    <property type="match status" value="1"/>
</dbReference>
<evidence type="ECO:0000256" key="7">
    <source>
        <dbReference type="ARBA" id="ARBA00023209"/>
    </source>
</evidence>
<keyword evidence="7" id="KW-0594">Phospholipid biosynthesis</keyword>
<dbReference type="InterPro" id="IPR043130">
    <property type="entry name" value="CDP-OH_PTrfase_TM_dom"/>
</dbReference>
<dbReference type="InterPro" id="IPR000462">
    <property type="entry name" value="CDP-OH_P_trans"/>
</dbReference>
<gene>
    <name evidence="10" type="ORF">S01H4_14421</name>
</gene>
<keyword evidence="6 9" id="KW-0472">Membrane</keyword>
<dbReference type="PIRSF" id="PIRSF000847">
    <property type="entry name" value="Phos_ph_gly_syn"/>
    <property type="match status" value="1"/>
</dbReference>
<accession>X0ZM71</accession>
<evidence type="ECO:0000256" key="3">
    <source>
        <dbReference type="ARBA" id="ARBA00022692"/>
    </source>
</evidence>
<protein>
    <recommendedName>
        <fullName evidence="11">CDP-alcohol phosphatidyltransferase</fullName>
    </recommendedName>
</protein>
<dbReference type="InterPro" id="IPR004570">
    <property type="entry name" value="Phosphatidylglycerol_P_synth"/>
</dbReference>
<dbReference type="AlphaFoldDB" id="X0ZM71"/>
<comment type="caution">
    <text evidence="10">The sequence shown here is derived from an EMBL/GenBank/DDBJ whole genome shotgun (WGS) entry which is preliminary data.</text>
</comment>
<feature type="transmembrane region" description="Helical" evidence="9">
    <location>
        <begin position="99"/>
        <end position="118"/>
    </location>
</feature>
<comment type="subcellular location">
    <subcellularLocation>
        <location evidence="1">Membrane</location>
        <topology evidence="1">Multi-pass membrane protein</topology>
    </subcellularLocation>
</comment>
<organism evidence="10">
    <name type="scientific">marine sediment metagenome</name>
    <dbReference type="NCBI Taxonomy" id="412755"/>
    <lineage>
        <taxon>unclassified sequences</taxon>
        <taxon>metagenomes</taxon>
        <taxon>ecological metagenomes</taxon>
    </lineage>
</organism>
<evidence type="ECO:0000256" key="6">
    <source>
        <dbReference type="ARBA" id="ARBA00023136"/>
    </source>
</evidence>
<dbReference type="PANTHER" id="PTHR14269">
    <property type="entry name" value="CDP-DIACYLGLYCEROL--GLYCEROL-3-PHOSPHATE 3-PHOSPHATIDYLTRANSFERASE-RELATED"/>
    <property type="match status" value="1"/>
</dbReference>
<evidence type="ECO:0000256" key="5">
    <source>
        <dbReference type="ARBA" id="ARBA00023098"/>
    </source>
</evidence>
<dbReference type="InterPro" id="IPR050324">
    <property type="entry name" value="CDP-alcohol_PTase-I"/>
</dbReference>
<dbReference type="Pfam" id="PF01066">
    <property type="entry name" value="CDP-OH_P_transf"/>
    <property type="match status" value="1"/>
</dbReference>
<evidence type="ECO:0000256" key="8">
    <source>
        <dbReference type="ARBA" id="ARBA00023264"/>
    </source>
</evidence>
<feature type="transmembrane region" description="Helical" evidence="9">
    <location>
        <begin position="57"/>
        <end position="78"/>
    </location>
</feature>
<sequence length="179" mass="19675">MHLAFVAFLVAGISDAVDGFLAKRFGWQTELGAYLDPIADKALLVSIYVALGYYEYLPAWLVIAVVTRDILIVGAIMLSGMINRPVQMHPLPVSKVNTAGQIILAALVLFDQSFGLNLVKLTTITVWVVGLLTVTSACAYLLTWFRHMSAYEADVHSSLKQQKDGSQIKPRHFGQNPRA</sequence>
<reference evidence="10" key="1">
    <citation type="journal article" date="2014" name="Front. Microbiol.">
        <title>High frequency of phylogenetically diverse reductive dehalogenase-homologous genes in deep subseafloor sedimentary metagenomes.</title>
        <authorList>
            <person name="Kawai M."/>
            <person name="Futagami T."/>
            <person name="Toyoda A."/>
            <person name="Takaki Y."/>
            <person name="Nishi S."/>
            <person name="Hori S."/>
            <person name="Arai W."/>
            <person name="Tsubouchi T."/>
            <person name="Morono Y."/>
            <person name="Uchiyama I."/>
            <person name="Ito T."/>
            <person name="Fujiyama A."/>
            <person name="Inagaki F."/>
            <person name="Takami H."/>
        </authorList>
    </citation>
    <scope>NUCLEOTIDE SEQUENCE</scope>
    <source>
        <strain evidence="10">Expedition CK06-06</strain>
    </source>
</reference>
<dbReference type="GO" id="GO:0016020">
    <property type="term" value="C:membrane"/>
    <property type="evidence" value="ECO:0007669"/>
    <property type="project" value="UniProtKB-SubCell"/>
</dbReference>
<feature type="transmembrane region" description="Helical" evidence="9">
    <location>
        <begin position="124"/>
        <end position="142"/>
    </location>
</feature>
<dbReference type="EMBL" id="BART01006323">
    <property type="protein sequence ID" value="GAG61473.1"/>
    <property type="molecule type" value="Genomic_DNA"/>
</dbReference>
<dbReference type="PANTHER" id="PTHR14269:SF62">
    <property type="entry name" value="CDP-DIACYLGLYCEROL--GLYCEROL-3-PHOSPHATE 3-PHOSPHATIDYLTRANSFERASE 1, CHLOROPLASTIC"/>
    <property type="match status" value="1"/>
</dbReference>
<keyword evidence="8" id="KW-1208">Phospholipid metabolism</keyword>
<evidence type="ECO:0000256" key="4">
    <source>
        <dbReference type="ARBA" id="ARBA00022989"/>
    </source>
</evidence>
<evidence type="ECO:0000256" key="9">
    <source>
        <dbReference type="SAM" id="Phobius"/>
    </source>
</evidence>
<evidence type="ECO:0008006" key="11">
    <source>
        <dbReference type="Google" id="ProtNLM"/>
    </source>
</evidence>